<dbReference type="EMBL" id="CM034395">
    <property type="protein sequence ID" value="KAJ0178782.1"/>
    <property type="molecule type" value="Genomic_DNA"/>
</dbReference>
<dbReference type="Proteomes" id="UP000824533">
    <property type="component" value="Linkage Group LG09"/>
</dbReference>
<sequence length="414" mass="46844">MTASGCSVCSCEFVLGFRLRSTCSGNGNCRRKMTNTTMLSRWEKLTLIPLLTVALISRCHGDKEDTDTYLSQFIADLWQEGADVVRIIWRDCSKKLVNMKYVIDHKEYFPKFVKCMKRKSLRALDRSLSPDVVPIADGVNLVRFELIDRSGNVVPENDTSTWTEKELEGEWRNLALQRMAKVLRTHVIKFDLDHINSIEKAEYRGRRRHHMMTMMMFGIVSIGMVFVPMGFQFLAVLGGKALLLAKMALILASIQGLKKIAASPLNYGFYNAYSPYDNYEKRSHDDWPQSGDIPATTPPITVDRSSWQNTDTGSIKIDRVHVAKNNEVKLTKMESDIVTWKPEIPKDVKKGSKPRLFPIYRGPSDTTGPVFTAVDVPIPIVDLTTRPGDVQAEYALDLPFNRFRSQSPTPVVSA</sequence>
<keyword evidence="2" id="KW-1185">Reference proteome</keyword>
<protein>
    <submittedName>
        <fullName evidence="1">Uncharacterized protein</fullName>
    </submittedName>
</protein>
<accession>A0ACC1D5I2</accession>
<proteinExistence type="predicted"/>
<organism evidence="1 2">
    <name type="scientific">Dendrolimus kikuchii</name>
    <dbReference type="NCBI Taxonomy" id="765133"/>
    <lineage>
        <taxon>Eukaryota</taxon>
        <taxon>Metazoa</taxon>
        <taxon>Ecdysozoa</taxon>
        <taxon>Arthropoda</taxon>
        <taxon>Hexapoda</taxon>
        <taxon>Insecta</taxon>
        <taxon>Pterygota</taxon>
        <taxon>Neoptera</taxon>
        <taxon>Endopterygota</taxon>
        <taxon>Lepidoptera</taxon>
        <taxon>Glossata</taxon>
        <taxon>Ditrysia</taxon>
        <taxon>Bombycoidea</taxon>
        <taxon>Lasiocampidae</taxon>
        <taxon>Dendrolimus</taxon>
    </lineage>
</organism>
<evidence type="ECO:0000313" key="2">
    <source>
        <dbReference type="Proteomes" id="UP000824533"/>
    </source>
</evidence>
<reference evidence="1 2" key="1">
    <citation type="journal article" date="2021" name="Front. Genet.">
        <title>Chromosome-Level Genome Assembly Reveals Significant Gene Expansion in the Toll and IMD Signaling Pathways of Dendrolimus kikuchii.</title>
        <authorList>
            <person name="Zhou J."/>
            <person name="Wu P."/>
            <person name="Xiong Z."/>
            <person name="Liu N."/>
            <person name="Zhao N."/>
            <person name="Ji M."/>
            <person name="Qiu Y."/>
            <person name="Yang B."/>
        </authorList>
    </citation>
    <scope>NUCLEOTIDE SEQUENCE [LARGE SCALE GENOMIC DNA]</scope>
    <source>
        <strain evidence="1">Ann1</strain>
    </source>
</reference>
<evidence type="ECO:0000313" key="1">
    <source>
        <dbReference type="EMBL" id="KAJ0178782.1"/>
    </source>
</evidence>
<gene>
    <name evidence="1" type="ORF">K1T71_005557</name>
</gene>
<name>A0ACC1D5I2_9NEOP</name>
<comment type="caution">
    <text evidence="1">The sequence shown here is derived from an EMBL/GenBank/DDBJ whole genome shotgun (WGS) entry which is preliminary data.</text>
</comment>